<reference evidence="1 2" key="1">
    <citation type="submission" date="2024-06" db="EMBL/GenBank/DDBJ databases">
        <title>The draft genome of Grus japonensis, version 3.</title>
        <authorList>
            <person name="Nabeshima K."/>
            <person name="Suzuki S."/>
            <person name="Onuma M."/>
        </authorList>
    </citation>
    <scope>NUCLEOTIDE SEQUENCE [LARGE SCALE GENOMIC DNA]</scope>
    <source>
        <strain evidence="1 2">451A</strain>
    </source>
</reference>
<organism evidence="1 2">
    <name type="scientific">Grus japonensis</name>
    <name type="common">Japanese crane</name>
    <name type="synonym">Red-crowned crane</name>
    <dbReference type="NCBI Taxonomy" id="30415"/>
    <lineage>
        <taxon>Eukaryota</taxon>
        <taxon>Metazoa</taxon>
        <taxon>Chordata</taxon>
        <taxon>Craniata</taxon>
        <taxon>Vertebrata</taxon>
        <taxon>Euteleostomi</taxon>
        <taxon>Archelosauria</taxon>
        <taxon>Archosauria</taxon>
        <taxon>Dinosauria</taxon>
        <taxon>Saurischia</taxon>
        <taxon>Theropoda</taxon>
        <taxon>Coelurosauria</taxon>
        <taxon>Aves</taxon>
        <taxon>Neognathae</taxon>
        <taxon>Neoaves</taxon>
        <taxon>Gruiformes</taxon>
        <taxon>Gruidae</taxon>
        <taxon>Grus</taxon>
    </lineage>
</organism>
<dbReference type="EMBL" id="BAAFJT010000001">
    <property type="protein sequence ID" value="GAB0176922.1"/>
    <property type="molecule type" value="Genomic_DNA"/>
</dbReference>
<dbReference type="Proteomes" id="UP001623348">
    <property type="component" value="Unassembled WGS sequence"/>
</dbReference>
<name>A0ABC9VWM7_GRUJA</name>
<evidence type="ECO:0000313" key="1">
    <source>
        <dbReference type="EMBL" id="GAB0176922.1"/>
    </source>
</evidence>
<protein>
    <submittedName>
        <fullName evidence="1">Mitochondrial enolase superfamily member 1</fullName>
    </submittedName>
</protein>
<sequence>MVSRPDFLTMYNELTQVPVRGIVSKGDLTVGIYYQPPNQDNKTDEAIFGSLKQALGQQNLVLMSDFICPDICWKNNTAAHMSSIKFLECVEDCFLIQMLDVPTRNEALLDLLLKNEENLLCNISVSDSLGCSDLNIMEFGILLSMLKKGFFRYLNNKQKQKDNIGPLLNRSELVTSNAEKAEVLNTFFTSVFTSTVGPLALAIKIQVDANMDPLSVKEELVCKLLQELDPYKSMGPNNIHPSVLRELADITARLLSIIFEKSWRLGDIPEDWKKANVTPIYKKGLKEDPGNYKPIGFTSTPGKVMERILLGAVTSQVKHMIGKSQHGFTKATSCLTNLIIFYDKVTCSLDVEGAVDIVYLDFSNTFDTVPLIVDKLMCYGLDKWSVWWVGTG</sequence>
<gene>
    <name evidence="1" type="ORF">GRJ2_000157400</name>
</gene>
<dbReference type="PANTHER" id="PTHR33395:SF22">
    <property type="entry name" value="REVERSE TRANSCRIPTASE DOMAIN-CONTAINING PROTEIN"/>
    <property type="match status" value="1"/>
</dbReference>
<comment type="caution">
    <text evidence="1">The sequence shown here is derived from an EMBL/GenBank/DDBJ whole genome shotgun (WGS) entry which is preliminary data.</text>
</comment>
<dbReference type="PANTHER" id="PTHR33395">
    <property type="entry name" value="TRANSCRIPTASE, PUTATIVE-RELATED-RELATED"/>
    <property type="match status" value="1"/>
</dbReference>
<proteinExistence type="predicted"/>
<keyword evidence="2" id="KW-1185">Reference proteome</keyword>
<accession>A0ABC9VWM7</accession>
<evidence type="ECO:0000313" key="2">
    <source>
        <dbReference type="Proteomes" id="UP001623348"/>
    </source>
</evidence>
<dbReference type="AlphaFoldDB" id="A0ABC9VWM7"/>